<evidence type="ECO:0000313" key="1">
    <source>
        <dbReference type="EMBL" id="OIJ07608.1"/>
    </source>
</evidence>
<dbReference type="RefSeq" id="WP_071318740.1">
    <property type="nucleotide sequence ID" value="NZ_CP063356.2"/>
</dbReference>
<evidence type="ECO:0000313" key="3">
    <source>
        <dbReference type="Proteomes" id="UP000180175"/>
    </source>
</evidence>
<reference evidence="2" key="4">
    <citation type="submission" date="2020-10" db="EMBL/GenBank/DDBJ databases">
        <authorList>
            <person name="Bassil N.M."/>
            <person name="Lloyd J.R."/>
        </authorList>
    </citation>
    <scope>NUCLEOTIDE SEQUENCE</scope>
    <source>
        <strain evidence="2">NB2006</strain>
    </source>
</reference>
<reference evidence="1 3" key="1">
    <citation type="submission" date="2016-10" db="EMBL/GenBank/DDBJ databases">
        <title>Draft genome sequences of four alkaliphilic bacteria belonging to the Anaerobacillus genus.</title>
        <authorList>
            <person name="Bassil N.M."/>
            <person name="Lloyd J.R."/>
        </authorList>
    </citation>
    <scope>NUCLEOTIDE SEQUENCE [LARGE SCALE GENOMIC DNA]</scope>
    <source>
        <strain evidence="1 3">NB2006</strain>
    </source>
</reference>
<protein>
    <submittedName>
        <fullName evidence="1">Uncharacterized protein</fullName>
    </submittedName>
</protein>
<dbReference type="AlphaFoldDB" id="A0A1S2L547"/>
<dbReference type="Proteomes" id="UP000180175">
    <property type="component" value="Chromosome"/>
</dbReference>
<proteinExistence type="predicted"/>
<dbReference type="EMBL" id="CP063356">
    <property type="protein sequence ID" value="QOY35383.1"/>
    <property type="molecule type" value="Genomic_DNA"/>
</dbReference>
<reference evidence="2 3" key="2">
    <citation type="journal article" date="2017" name="Genome Announc.">
        <title>Draft Genome Sequences of Four Alkaliphilic Bacteria Belonging to the Anaerobacillus Genus.</title>
        <authorList>
            <person name="Bassil N.M."/>
            <person name="Lloyd J.R."/>
        </authorList>
    </citation>
    <scope>NUCLEOTIDE SEQUENCE [LARGE SCALE GENOMIC DNA]</scope>
    <source>
        <strain evidence="2 3">NB2006</strain>
    </source>
</reference>
<sequence length="78" mass="9355">MILELTTEDEFQYYKWRDGYIIIQDRTRTFIHRSNCHDVKISSFRENLSNHGSYFTTEDLDYGIQKFQAEKCSNCCSN</sequence>
<name>A0A1S2L547_9BACI</name>
<dbReference type="OrthoDB" id="2679561at2"/>
<keyword evidence="3" id="KW-1185">Reference proteome</keyword>
<reference evidence="2 3" key="3">
    <citation type="journal article" date="2019" name="Int. J. Syst. Evol. Microbiol.">
        <title>Anaerobacillus isosaccharinicus sp. nov., an alkaliphilic bacterium which degrades isosaccharinic acid.</title>
        <authorList>
            <person name="Bassil N.M."/>
            <person name="Lloyd J.R."/>
        </authorList>
    </citation>
    <scope>NUCLEOTIDE SEQUENCE [LARGE SCALE GENOMIC DNA]</scope>
    <source>
        <strain evidence="2 3">NB2006</strain>
    </source>
</reference>
<organism evidence="1 3">
    <name type="scientific">Anaerobacillus isosaccharinicus</name>
    <dbReference type="NCBI Taxonomy" id="1532552"/>
    <lineage>
        <taxon>Bacteria</taxon>
        <taxon>Bacillati</taxon>
        <taxon>Bacillota</taxon>
        <taxon>Bacilli</taxon>
        <taxon>Bacillales</taxon>
        <taxon>Bacillaceae</taxon>
        <taxon>Anaerobacillus</taxon>
    </lineage>
</organism>
<evidence type="ECO:0000313" key="2">
    <source>
        <dbReference type="EMBL" id="QOY35383.1"/>
    </source>
</evidence>
<dbReference type="EMBL" id="LQXD01000167">
    <property type="protein sequence ID" value="OIJ07608.1"/>
    <property type="molecule type" value="Genomic_DNA"/>
</dbReference>
<accession>A0A1S2L547</accession>
<dbReference type="KEGG" id="aia:AWH56_022270"/>
<gene>
    <name evidence="2" type="ORF">AWH56_022270</name>
    <name evidence="1" type="ORF">AWH56_20075</name>
</gene>